<evidence type="ECO:0000256" key="2">
    <source>
        <dbReference type="SAM" id="SignalP"/>
    </source>
</evidence>
<feature type="signal peptide" evidence="2">
    <location>
        <begin position="1"/>
        <end position="17"/>
    </location>
</feature>
<proteinExistence type="predicted"/>
<evidence type="ECO:0000256" key="1">
    <source>
        <dbReference type="SAM" id="MobiDB-lite"/>
    </source>
</evidence>
<comment type="caution">
    <text evidence="3">The sequence shown here is derived from an EMBL/GenBank/DDBJ whole genome shotgun (WGS) entry which is preliminary data.</text>
</comment>
<gene>
    <name evidence="3" type="ORF">Dda_4862</name>
</gene>
<organism evidence="3 4">
    <name type="scientific">Drechslerella dactyloides</name>
    <name type="common">Nematode-trapping fungus</name>
    <name type="synonym">Arthrobotrys dactyloides</name>
    <dbReference type="NCBI Taxonomy" id="74499"/>
    <lineage>
        <taxon>Eukaryota</taxon>
        <taxon>Fungi</taxon>
        <taxon>Dikarya</taxon>
        <taxon>Ascomycota</taxon>
        <taxon>Pezizomycotina</taxon>
        <taxon>Orbiliomycetes</taxon>
        <taxon>Orbiliales</taxon>
        <taxon>Orbiliaceae</taxon>
        <taxon>Drechslerella</taxon>
    </lineage>
</organism>
<name>A0AAD6NJR7_DREDA</name>
<protein>
    <submittedName>
        <fullName evidence="3">Uncharacterized protein</fullName>
    </submittedName>
</protein>
<evidence type="ECO:0000313" key="3">
    <source>
        <dbReference type="EMBL" id="KAJ6260635.1"/>
    </source>
</evidence>
<accession>A0AAD6NJR7</accession>
<feature type="chain" id="PRO_5041942146" evidence="2">
    <location>
        <begin position="18"/>
        <end position="137"/>
    </location>
</feature>
<feature type="region of interest" description="Disordered" evidence="1">
    <location>
        <begin position="20"/>
        <end position="41"/>
    </location>
</feature>
<sequence length="137" mass="14442">MKFAYISVALFAALATAAPQPQRGGRPTRITSRVPPRPTPTKKCDMTLCADAVNECGMMYGGCFPACPGWPTPTFTPPPCPTPKKCDIILCSDAVNECGMMYGGCFEACPDSPTPTFTPPPCPSGWDKGHGKPGKGN</sequence>
<keyword evidence="4" id="KW-1185">Reference proteome</keyword>
<dbReference type="EMBL" id="JAQGDS010000005">
    <property type="protein sequence ID" value="KAJ6260635.1"/>
    <property type="molecule type" value="Genomic_DNA"/>
</dbReference>
<dbReference type="Proteomes" id="UP001221413">
    <property type="component" value="Unassembled WGS sequence"/>
</dbReference>
<evidence type="ECO:0000313" key="4">
    <source>
        <dbReference type="Proteomes" id="UP001221413"/>
    </source>
</evidence>
<reference evidence="3" key="1">
    <citation type="submission" date="2023-01" db="EMBL/GenBank/DDBJ databases">
        <title>The chitinases involved in constricting ring structure development in the nematode-trapping fungus Drechslerella dactyloides.</title>
        <authorList>
            <person name="Wang R."/>
            <person name="Zhang L."/>
            <person name="Tang P."/>
            <person name="Li S."/>
            <person name="Liang L."/>
        </authorList>
    </citation>
    <scope>NUCLEOTIDE SEQUENCE</scope>
    <source>
        <strain evidence="3">YMF1.00031</strain>
    </source>
</reference>
<keyword evidence="2" id="KW-0732">Signal</keyword>
<dbReference type="AlphaFoldDB" id="A0AAD6NJR7"/>